<dbReference type="FunCoup" id="A0A0P0VJ24">
    <property type="interactions" value="331"/>
</dbReference>
<accession>A0A0P0VJ24</accession>
<dbReference type="InParanoid" id="A0A0P0VJ24"/>
<dbReference type="Gramene" id="Os02t0484975-00">
    <property type="protein sequence ID" value="Os02t0484975-00"/>
    <property type="gene ID" value="Os02g0484975"/>
</dbReference>
<evidence type="ECO:0000313" key="3">
    <source>
        <dbReference type="Proteomes" id="UP000059680"/>
    </source>
</evidence>
<feature type="non-terminal residue" evidence="2">
    <location>
        <position position="1"/>
    </location>
</feature>
<sequence>RNLLDVRVAVPTLVALGRRGKPSHGVGEAPPERVHALRQQSYAHLDAAGARTILRRRHRAGLRHGHDLHLRRPPEPEVDVVHAEPRRPGHRERRVVPARLHDALLPPLPVRGLAAHRLVDGGGHRRAGREDAARHGGAGELLLGRRDEARADAVAEVLVGDAGHQPRPVVDGEDEVGGGGGTAAAAVVAFPSGAAVAVPHEAVHRHEGRAPRRRNAATCGLGGDGVLDALEVLSGQGEGGEELAGVGRLEQIFGFVRGCGELVVHLRYVADERAVDDGRLRELPVAGAGGGPGVEEVRRAHPVAGGVVDDDAESEAAALGRQHGHLQRELRAALGKLRDERRDLGELPRLVRGELVDADADAVVLGDGERHAVAGLVEELVPVGLAGRGADAAGERVEGVDRPWQRLLHPGQHGVDIVVGAEAVEEDALDGLGAEPHHVHEDERQGSLGQRGLAGGRRRRDARRAEDAEASGVSGRWRRHGLAAEQVWFVLLVA</sequence>
<evidence type="ECO:0000256" key="1">
    <source>
        <dbReference type="SAM" id="MobiDB-lite"/>
    </source>
</evidence>
<dbReference type="PaxDb" id="39947-A0A0P0VJ24"/>
<dbReference type="AlphaFoldDB" id="A0A0P0VJ24"/>
<dbReference type="Proteomes" id="UP000059680">
    <property type="component" value="Chromosome 2"/>
</dbReference>
<feature type="region of interest" description="Disordered" evidence="1">
    <location>
        <begin position="437"/>
        <end position="476"/>
    </location>
</feature>
<proteinExistence type="predicted"/>
<reference evidence="2 3" key="3">
    <citation type="journal article" date="2013" name="Rice">
        <title>Improvement of the Oryza sativa Nipponbare reference genome using next generation sequence and optical map data.</title>
        <authorList>
            <person name="Kawahara Y."/>
            <person name="de la Bastide M."/>
            <person name="Hamilton J.P."/>
            <person name="Kanamori H."/>
            <person name="McCombie W.R."/>
            <person name="Ouyang S."/>
            <person name="Schwartz D.C."/>
            <person name="Tanaka T."/>
            <person name="Wu J."/>
            <person name="Zhou S."/>
            <person name="Childs K.L."/>
            <person name="Davidson R.M."/>
            <person name="Lin H."/>
            <person name="Quesada-Ocampo L."/>
            <person name="Vaillancourt B."/>
            <person name="Sakai H."/>
            <person name="Lee S.S."/>
            <person name="Kim J."/>
            <person name="Numa H."/>
            <person name="Itoh T."/>
            <person name="Buell C.R."/>
            <person name="Matsumoto T."/>
        </authorList>
    </citation>
    <scope>NUCLEOTIDE SEQUENCE [LARGE SCALE GENOMIC DNA]</scope>
    <source>
        <strain evidence="3">cv. Nipponbare</strain>
    </source>
</reference>
<gene>
    <name evidence="2" type="ordered locus">Os02g0484975</name>
    <name evidence="2" type="ORF">OSNPB_020484975</name>
</gene>
<reference evidence="3" key="1">
    <citation type="journal article" date="2005" name="Nature">
        <title>The map-based sequence of the rice genome.</title>
        <authorList>
            <consortium name="International rice genome sequencing project (IRGSP)"/>
            <person name="Matsumoto T."/>
            <person name="Wu J."/>
            <person name="Kanamori H."/>
            <person name="Katayose Y."/>
            <person name="Fujisawa M."/>
            <person name="Namiki N."/>
            <person name="Mizuno H."/>
            <person name="Yamamoto K."/>
            <person name="Antonio B.A."/>
            <person name="Baba T."/>
            <person name="Sakata K."/>
            <person name="Nagamura Y."/>
            <person name="Aoki H."/>
            <person name="Arikawa K."/>
            <person name="Arita K."/>
            <person name="Bito T."/>
            <person name="Chiden Y."/>
            <person name="Fujitsuka N."/>
            <person name="Fukunaka R."/>
            <person name="Hamada M."/>
            <person name="Harada C."/>
            <person name="Hayashi A."/>
            <person name="Hijishita S."/>
            <person name="Honda M."/>
            <person name="Hosokawa S."/>
            <person name="Ichikawa Y."/>
            <person name="Idonuma A."/>
            <person name="Iijima M."/>
            <person name="Ikeda M."/>
            <person name="Ikeno M."/>
            <person name="Ito K."/>
            <person name="Ito S."/>
            <person name="Ito T."/>
            <person name="Ito Y."/>
            <person name="Ito Y."/>
            <person name="Iwabuchi A."/>
            <person name="Kamiya K."/>
            <person name="Karasawa W."/>
            <person name="Kurita K."/>
            <person name="Katagiri S."/>
            <person name="Kikuta A."/>
            <person name="Kobayashi H."/>
            <person name="Kobayashi N."/>
            <person name="Machita K."/>
            <person name="Maehara T."/>
            <person name="Masukawa M."/>
            <person name="Mizubayashi T."/>
            <person name="Mukai Y."/>
            <person name="Nagasaki H."/>
            <person name="Nagata Y."/>
            <person name="Naito S."/>
            <person name="Nakashima M."/>
            <person name="Nakama Y."/>
            <person name="Nakamichi Y."/>
            <person name="Nakamura M."/>
            <person name="Meguro A."/>
            <person name="Negishi M."/>
            <person name="Ohta I."/>
            <person name="Ohta T."/>
            <person name="Okamoto M."/>
            <person name="Ono N."/>
            <person name="Saji S."/>
            <person name="Sakaguchi M."/>
            <person name="Sakai K."/>
            <person name="Shibata M."/>
            <person name="Shimokawa T."/>
            <person name="Song J."/>
            <person name="Takazaki Y."/>
            <person name="Terasawa K."/>
            <person name="Tsugane M."/>
            <person name="Tsuji K."/>
            <person name="Ueda S."/>
            <person name="Waki K."/>
            <person name="Yamagata H."/>
            <person name="Yamamoto M."/>
            <person name="Yamamoto S."/>
            <person name="Yamane H."/>
            <person name="Yoshiki S."/>
            <person name="Yoshihara R."/>
            <person name="Yukawa K."/>
            <person name="Zhong H."/>
            <person name="Yano M."/>
            <person name="Yuan Q."/>
            <person name="Ouyang S."/>
            <person name="Liu J."/>
            <person name="Jones K.M."/>
            <person name="Gansberger K."/>
            <person name="Moffat K."/>
            <person name="Hill J."/>
            <person name="Bera J."/>
            <person name="Fadrosh D."/>
            <person name="Jin S."/>
            <person name="Johri S."/>
            <person name="Kim M."/>
            <person name="Overton L."/>
            <person name="Reardon M."/>
            <person name="Tsitrin T."/>
            <person name="Vuong H."/>
            <person name="Weaver B."/>
            <person name="Ciecko A."/>
            <person name="Tallon L."/>
            <person name="Jackson J."/>
            <person name="Pai G."/>
            <person name="Aken S.V."/>
            <person name="Utterback T."/>
            <person name="Reidmuller S."/>
            <person name="Feldblyum T."/>
            <person name="Hsiao J."/>
            <person name="Zismann V."/>
            <person name="Iobst S."/>
            <person name="de Vazeille A.R."/>
            <person name="Buell C.R."/>
            <person name="Ying K."/>
            <person name="Li Y."/>
            <person name="Lu T."/>
            <person name="Huang Y."/>
            <person name="Zhao Q."/>
            <person name="Feng Q."/>
            <person name="Zhang L."/>
            <person name="Zhu J."/>
            <person name="Weng Q."/>
            <person name="Mu J."/>
            <person name="Lu Y."/>
            <person name="Fan D."/>
            <person name="Liu Y."/>
            <person name="Guan J."/>
            <person name="Zhang Y."/>
            <person name="Yu S."/>
            <person name="Liu X."/>
            <person name="Zhang Y."/>
            <person name="Hong G."/>
            <person name="Han B."/>
            <person name="Choisne N."/>
            <person name="Demange N."/>
            <person name="Orjeda G."/>
            <person name="Samain S."/>
            <person name="Cattolico L."/>
            <person name="Pelletier E."/>
            <person name="Couloux A."/>
            <person name="Segurens B."/>
            <person name="Wincker P."/>
            <person name="D'Hont A."/>
            <person name="Scarpelli C."/>
            <person name="Weissenbach J."/>
            <person name="Salanoubat M."/>
            <person name="Quetier F."/>
            <person name="Yu Y."/>
            <person name="Kim H.R."/>
            <person name="Rambo T."/>
            <person name="Currie J."/>
            <person name="Collura K."/>
            <person name="Luo M."/>
            <person name="Yang T."/>
            <person name="Ammiraju J.S.S."/>
            <person name="Engler F."/>
            <person name="Soderlund C."/>
            <person name="Wing R.A."/>
            <person name="Palmer L.E."/>
            <person name="de la Bastide M."/>
            <person name="Spiegel L."/>
            <person name="Nascimento L."/>
            <person name="Zutavern T."/>
            <person name="O'Shaughnessy A."/>
            <person name="Dike S."/>
            <person name="Dedhia N."/>
            <person name="Preston R."/>
            <person name="Balija V."/>
            <person name="McCombie W.R."/>
            <person name="Chow T."/>
            <person name="Chen H."/>
            <person name="Chung M."/>
            <person name="Chen C."/>
            <person name="Shaw J."/>
            <person name="Wu H."/>
            <person name="Hsiao K."/>
            <person name="Chao Y."/>
            <person name="Chu M."/>
            <person name="Cheng C."/>
            <person name="Hour A."/>
            <person name="Lee P."/>
            <person name="Lin S."/>
            <person name="Lin Y."/>
            <person name="Liou J."/>
            <person name="Liu S."/>
            <person name="Hsing Y."/>
            <person name="Raghuvanshi S."/>
            <person name="Mohanty A."/>
            <person name="Bharti A.K."/>
            <person name="Gaur A."/>
            <person name="Gupta V."/>
            <person name="Kumar D."/>
            <person name="Ravi V."/>
            <person name="Vij S."/>
            <person name="Kapur A."/>
            <person name="Khurana P."/>
            <person name="Khurana P."/>
            <person name="Khurana J.P."/>
            <person name="Tyagi A.K."/>
            <person name="Gaikwad K."/>
            <person name="Singh A."/>
            <person name="Dalal V."/>
            <person name="Srivastava S."/>
            <person name="Dixit A."/>
            <person name="Pal A.K."/>
            <person name="Ghazi I.A."/>
            <person name="Yadav M."/>
            <person name="Pandit A."/>
            <person name="Bhargava A."/>
            <person name="Sureshbabu K."/>
            <person name="Batra K."/>
            <person name="Sharma T.R."/>
            <person name="Mohapatra T."/>
            <person name="Singh N.K."/>
            <person name="Messing J."/>
            <person name="Nelson A.B."/>
            <person name="Fuks G."/>
            <person name="Kavchok S."/>
            <person name="Keizer G."/>
            <person name="Linton E."/>
            <person name="Llaca V."/>
            <person name="Song R."/>
            <person name="Tanyolac B."/>
            <person name="Young S."/>
            <person name="Ho-Il K."/>
            <person name="Hahn J.H."/>
            <person name="Sangsakoo G."/>
            <person name="Vanavichit A."/>
            <person name="de Mattos Luiz.A.T."/>
            <person name="Zimmer P.D."/>
            <person name="Malone G."/>
            <person name="Dellagostin O."/>
            <person name="de Oliveira A.C."/>
            <person name="Bevan M."/>
            <person name="Bancroft I."/>
            <person name="Minx P."/>
            <person name="Cordum H."/>
            <person name="Wilson R."/>
            <person name="Cheng Z."/>
            <person name="Jin W."/>
            <person name="Jiang J."/>
            <person name="Leong S.A."/>
            <person name="Iwama H."/>
            <person name="Gojobori T."/>
            <person name="Itoh T."/>
            <person name="Niimura Y."/>
            <person name="Fujii Y."/>
            <person name="Habara T."/>
            <person name="Sakai H."/>
            <person name="Sato Y."/>
            <person name="Wilson G."/>
            <person name="Kumar K."/>
            <person name="McCouch S."/>
            <person name="Juretic N."/>
            <person name="Hoen D."/>
            <person name="Wright S."/>
            <person name="Bruskiewich R."/>
            <person name="Bureau T."/>
            <person name="Miyao A."/>
            <person name="Hirochika H."/>
            <person name="Nishikawa T."/>
            <person name="Kadowaki K."/>
            <person name="Sugiura M."/>
            <person name="Burr B."/>
            <person name="Sasaki T."/>
        </authorList>
    </citation>
    <scope>NUCLEOTIDE SEQUENCE [LARGE SCALE GENOMIC DNA]</scope>
    <source>
        <strain evidence="3">cv. Nipponbare</strain>
    </source>
</reference>
<reference evidence="2 3" key="2">
    <citation type="journal article" date="2013" name="Plant Cell Physiol.">
        <title>Rice Annotation Project Database (RAP-DB): an integrative and interactive database for rice genomics.</title>
        <authorList>
            <person name="Sakai H."/>
            <person name="Lee S.S."/>
            <person name="Tanaka T."/>
            <person name="Numa H."/>
            <person name="Kim J."/>
            <person name="Kawahara Y."/>
            <person name="Wakimoto H."/>
            <person name="Yang C.C."/>
            <person name="Iwamoto M."/>
            <person name="Abe T."/>
            <person name="Yamada Y."/>
            <person name="Muto A."/>
            <person name="Inokuchi H."/>
            <person name="Ikemura T."/>
            <person name="Matsumoto T."/>
            <person name="Sasaki T."/>
            <person name="Itoh T."/>
        </authorList>
    </citation>
    <scope>NUCLEOTIDE SEQUENCE [LARGE SCALE GENOMIC DNA]</scope>
    <source>
        <strain evidence="3">cv. Nipponbare</strain>
    </source>
</reference>
<dbReference type="OMA" id="AVHRHEG"/>
<name>A0A0P0VJ24_ORYSJ</name>
<evidence type="ECO:0000313" key="2">
    <source>
        <dbReference type="EMBL" id="BAS78712.1"/>
    </source>
</evidence>
<organism evidence="2 3">
    <name type="scientific">Oryza sativa subsp. japonica</name>
    <name type="common">Rice</name>
    <dbReference type="NCBI Taxonomy" id="39947"/>
    <lineage>
        <taxon>Eukaryota</taxon>
        <taxon>Viridiplantae</taxon>
        <taxon>Streptophyta</taxon>
        <taxon>Embryophyta</taxon>
        <taxon>Tracheophyta</taxon>
        <taxon>Spermatophyta</taxon>
        <taxon>Magnoliopsida</taxon>
        <taxon>Liliopsida</taxon>
        <taxon>Poales</taxon>
        <taxon>Poaceae</taxon>
        <taxon>BOP clade</taxon>
        <taxon>Oryzoideae</taxon>
        <taxon>Oryzeae</taxon>
        <taxon>Oryzinae</taxon>
        <taxon>Oryza</taxon>
        <taxon>Oryza sativa</taxon>
    </lineage>
</organism>
<keyword evidence="3" id="KW-1185">Reference proteome</keyword>
<dbReference type="EMBL" id="AP014958">
    <property type="protein sequence ID" value="BAS78712.1"/>
    <property type="molecule type" value="Genomic_DNA"/>
</dbReference>
<protein>
    <submittedName>
        <fullName evidence="2">Os02g0484975 protein</fullName>
    </submittedName>
</protein>